<dbReference type="Pfam" id="PF00466">
    <property type="entry name" value="Ribosomal_L10"/>
    <property type="match status" value="1"/>
</dbReference>
<dbReference type="SUPFAM" id="SSF160369">
    <property type="entry name" value="Ribosomal protein L10-like"/>
    <property type="match status" value="1"/>
</dbReference>
<dbReference type="InterPro" id="IPR022973">
    <property type="entry name" value="Ribosomal_uL10_bac"/>
</dbReference>
<keyword evidence="5" id="KW-0699">rRNA-binding</keyword>
<accession>A0A7C4CA76</accession>
<dbReference type="Gene3D" id="3.30.70.1730">
    <property type="match status" value="1"/>
</dbReference>
<dbReference type="GO" id="GO:0070180">
    <property type="term" value="F:large ribosomal subunit rRNA binding"/>
    <property type="evidence" value="ECO:0007669"/>
    <property type="project" value="UniProtKB-UniRule"/>
</dbReference>
<reference evidence="6" key="1">
    <citation type="journal article" date="2020" name="mSystems">
        <title>Genome- and Community-Level Interaction Insights into Carbon Utilization and Element Cycling Functions of Hydrothermarchaeota in Hydrothermal Sediment.</title>
        <authorList>
            <person name="Zhou Z."/>
            <person name="Liu Y."/>
            <person name="Xu W."/>
            <person name="Pan J."/>
            <person name="Luo Z.H."/>
            <person name="Li M."/>
        </authorList>
    </citation>
    <scope>NUCLEOTIDE SEQUENCE [LARGE SCALE GENOMIC DNA]</scope>
    <source>
        <strain evidence="6">SpSt-488</strain>
    </source>
</reference>
<dbReference type="InterPro" id="IPR001790">
    <property type="entry name" value="Ribosomal_uL10"/>
</dbReference>
<evidence type="ECO:0000256" key="3">
    <source>
        <dbReference type="ARBA" id="ARBA00023274"/>
    </source>
</evidence>
<comment type="function">
    <text evidence="5">Forms part of the ribosomal stalk, playing a central role in the interaction of the ribosome with GTP-bound translation factors.</text>
</comment>
<dbReference type="EMBL" id="DSUT01000026">
    <property type="protein sequence ID" value="HGK27625.1"/>
    <property type="molecule type" value="Genomic_DNA"/>
</dbReference>
<evidence type="ECO:0000256" key="1">
    <source>
        <dbReference type="ARBA" id="ARBA00008889"/>
    </source>
</evidence>
<evidence type="ECO:0000313" key="6">
    <source>
        <dbReference type="EMBL" id="HGK27625.1"/>
    </source>
</evidence>
<comment type="subunit">
    <text evidence="5">Part of the ribosomal stalk of the 50S ribosomal subunit. The N-terminus interacts with L11 and the large rRNA to form the base of the stalk. The C-terminus forms an elongated spine to which L12 dimers bind in a sequential fashion forming a multimeric L10(L12)X complex.</text>
</comment>
<dbReference type="Gene3D" id="6.10.250.290">
    <property type="match status" value="1"/>
</dbReference>
<dbReference type="NCBIfam" id="NF000955">
    <property type="entry name" value="PRK00099.1-1"/>
    <property type="match status" value="1"/>
</dbReference>
<dbReference type="CDD" id="cd05797">
    <property type="entry name" value="Ribosomal_L10"/>
    <property type="match status" value="1"/>
</dbReference>
<comment type="caution">
    <text evidence="6">The sequence shown here is derived from an EMBL/GenBank/DDBJ whole genome shotgun (WGS) entry which is preliminary data.</text>
</comment>
<dbReference type="GO" id="GO:1990904">
    <property type="term" value="C:ribonucleoprotein complex"/>
    <property type="evidence" value="ECO:0007669"/>
    <property type="project" value="UniProtKB-KW"/>
</dbReference>
<keyword evidence="2 5" id="KW-0689">Ribosomal protein</keyword>
<dbReference type="AlphaFoldDB" id="A0A7C4CA76"/>
<organism evidence="6">
    <name type="scientific">candidate division WOR-3 bacterium</name>
    <dbReference type="NCBI Taxonomy" id="2052148"/>
    <lineage>
        <taxon>Bacteria</taxon>
        <taxon>Bacteria division WOR-3</taxon>
    </lineage>
</organism>
<keyword evidence="5" id="KW-0694">RNA-binding</keyword>
<gene>
    <name evidence="5" type="primary">rplJ</name>
    <name evidence="6" type="ORF">ENS41_01570</name>
</gene>
<dbReference type="InterPro" id="IPR043141">
    <property type="entry name" value="Ribosomal_uL10-like_sf"/>
</dbReference>
<name>A0A7C4CA76_UNCW3</name>
<dbReference type="InterPro" id="IPR047865">
    <property type="entry name" value="Ribosomal_uL10_bac_type"/>
</dbReference>
<dbReference type="HAMAP" id="MF_00362">
    <property type="entry name" value="Ribosomal_uL10"/>
    <property type="match status" value="1"/>
</dbReference>
<sequence>MRPRKRVDMPKQEKVAVVRQLRERVGGASALYFVDFTGVGANDFADFRRRLRGNRVEVRVVKNRLALRAMVECGVPSDVAEVLRGPTTIVFAGEDPVAPARLLKEALGRLRGLKVKGVYLEHNLYRSDQFEMIAALPTKEELRAHLVGILESPVCGLVLVLENLVAELVRVIDELARRQSPGSV</sequence>
<dbReference type="GO" id="GO:0005840">
    <property type="term" value="C:ribosome"/>
    <property type="evidence" value="ECO:0007669"/>
    <property type="project" value="UniProtKB-KW"/>
</dbReference>
<protein>
    <recommendedName>
        <fullName evidence="4 5">Large ribosomal subunit protein uL10</fullName>
    </recommendedName>
</protein>
<keyword evidence="3 5" id="KW-0687">Ribonucleoprotein</keyword>
<evidence type="ECO:0000256" key="2">
    <source>
        <dbReference type="ARBA" id="ARBA00022980"/>
    </source>
</evidence>
<evidence type="ECO:0000256" key="5">
    <source>
        <dbReference type="HAMAP-Rule" id="MF_00362"/>
    </source>
</evidence>
<dbReference type="GO" id="GO:0006412">
    <property type="term" value="P:translation"/>
    <property type="evidence" value="ECO:0007669"/>
    <property type="project" value="UniProtKB-UniRule"/>
</dbReference>
<dbReference type="PANTHER" id="PTHR11560">
    <property type="entry name" value="39S RIBOSOMAL PROTEIN L10, MITOCHONDRIAL"/>
    <property type="match status" value="1"/>
</dbReference>
<comment type="similarity">
    <text evidence="1 5">Belongs to the universal ribosomal protein uL10 family.</text>
</comment>
<proteinExistence type="inferred from homology"/>
<evidence type="ECO:0000256" key="4">
    <source>
        <dbReference type="ARBA" id="ARBA00035202"/>
    </source>
</evidence>